<organism evidence="1 2">
    <name type="scientific">Paenibacillus silvae</name>
    <dbReference type="NCBI Taxonomy" id="1325358"/>
    <lineage>
        <taxon>Bacteria</taxon>
        <taxon>Bacillati</taxon>
        <taxon>Bacillota</taxon>
        <taxon>Bacilli</taxon>
        <taxon>Bacillales</taxon>
        <taxon>Paenibacillaceae</taxon>
        <taxon>Paenibacillus</taxon>
    </lineage>
</organism>
<name>A0ABQ1ZKN9_9BACL</name>
<dbReference type="RefSeq" id="WP_188594321.1">
    <property type="nucleotide sequence ID" value="NZ_BMFU01000011.1"/>
</dbReference>
<evidence type="ECO:0008006" key="3">
    <source>
        <dbReference type="Google" id="ProtNLM"/>
    </source>
</evidence>
<dbReference type="SUPFAM" id="SSF52540">
    <property type="entry name" value="P-loop containing nucleoside triphosphate hydrolases"/>
    <property type="match status" value="1"/>
</dbReference>
<gene>
    <name evidence="1" type="ORF">GCM10008014_50070</name>
</gene>
<dbReference type="Gene3D" id="3.40.50.300">
    <property type="entry name" value="P-loop containing nucleotide triphosphate hydrolases"/>
    <property type="match status" value="1"/>
</dbReference>
<reference evidence="2" key="1">
    <citation type="journal article" date="2019" name="Int. J. Syst. Evol. Microbiol.">
        <title>The Global Catalogue of Microorganisms (GCM) 10K type strain sequencing project: providing services to taxonomists for standard genome sequencing and annotation.</title>
        <authorList>
            <consortium name="The Broad Institute Genomics Platform"/>
            <consortium name="The Broad Institute Genome Sequencing Center for Infectious Disease"/>
            <person name="Wu L."/>
            <person name="Ma J."/>
        </authorList>
    </citation>
    <scope>NUCLEOTIDE SEQUENCE [LARGE SCALE GENOMIC DNA]</scope>
    <source>
        <strain evidence="2">CGMCC 1.12770</strain>
    </source>
</reference>
<dbReference type="Proteomes" id="UP000652153">
    <property type="component" value="Unassembled WGS sequence"/>
</dbReference>
<accession>A0ABQ1ZKN9</accession>
<dbReference type="InterPro" id="IPR027417">
    <property type="entry name" value="P-loop_NTPase"/>
</dbReference>
<proteinExistence type="predicted"/>
<evidence type="ECO:0000313" key="2">
    <source>
        <dbReference type="Proteomes" id="UP000652153"/>
    </source>
</evidence>
<keyword evidence="2" id="KW-1185">Reference proteome</keyword>
<sequence>MGHTIVFWSPVSGQAGTTSNLTAVAALLGLEYTARTVLFGHMNSSFAALEQGFTRTSWQQGDLLSGTDMGVDALLRLVQNQKLQPTMIYNYTLPLLKDRLDMLPGSQRTDQSFIITAMPWLTAMLDMAKRAYDLVLVDGGCGTRSAWTMKLLEEADVLVICLPQNKLVLQQFFRHASLQELMQSKKHLLLFGQYDRHSTWTVKNLLRQFGKQREAAYPMSYNTGWLDARQQGDGLRYFFRNRQVSKAHENFNYVHEVRRVTQVLVKQCGLQPFFGGREEPNQ</sequence>
<protein>
    <recommendedName>
        <fullName evidence="3">ParA family protein</fullName>
    </recommendedName>
</protein>
<evidence type="ECO:0000313" key="1">
    <source>
        <dbReference type="EMBL" id="GGH68016.1"/>
    </source>
</evidence>
<dbReference type="EMBL" id="BMFU01000011">
    <property type="protein sequence ID" value="GGH68016.1"/>
    <property type="molecule type" value="Genomic_DNA"/>
</dbReference>
<comment type="caution">
    <text evidence="1">The sequence shown here is derived from an EMBL/GenBank/DDBJ whole genome shotgun (WGS) entry which is preliminary data.</text>
</comment>